<feature type="transmembrane region" description="Helical" evidence="5">
    <location>
        <begin position="6"/>
        <end position="25"/>
    </location>
</feature>
<evidence type="ECO:0000256" key="4">
    <source>
        <dbReference type="RuleBase" id="RU361235"/>
    </source>
</evidence>
<sequence length="553" mass="62162">MSSIPFFILIYIYAFIGLFQFIQGVNIKKCNLQNPGNDPIACTENGPVKGRRSGQFPNVVFFKGIPFASPPIKSLRWKEPKPVSNWNGIKDTTNYGSPCAQPNDYIGYYGSEDCLFLNVFTTSSSIGKTNNLSAVFVWIHGGAFSIGSAPGGPWDGEGLANKGIVYVSIQYRLGPLGFLAHPALAKENPKIHGNYGLLDQLFAIKWVKNNIINFGGDPERITVGGQSAGAISTYSLTFSPLSSNLFKAAIIQSSGAFYPDDNIISWLSLYTIQEAENVGINHLSKINVDKNSNANQLRDIPVDQLFKPKWGGFQWHPILDGYVIKQSYKQSLKNGLPNQVHILMGFNYDEFGASPTNKVNLQQYKQNGNNMYRDLANTYFQLYPANDDLSATKITNTAIREYNKITQNMWGQLWLKNSKRSLYQYIWNHPIPEYFSSKTSFKLVQQSIRTENTEGSYHGEEIPYFLNTYYTNPIINNNPNERSIADKMSSYIVNFVNKYDPNGGQLPKWSKQGINEKTIMSLGNLFGDIPLADNQLDKKMNFIKQYLASKNIL</sequence>
<feature type="domain" description="Carboxylesterase type B" evidence="6">
    <location>
        <begin position="38"/>
        <end position="524"/>
    </location>
</feature>
<dbReference type="Proteomes" id="UP000605970">
    <property type="component" value="Unassembled WGS sequence"/>
</dbReference>
<dbReference type="Gene3D" id="3.40.50.1820">
    <property type="entry name" value="alpha/beta hydrolase"/>
    <property type="match status" value="1"/>
</dbReference>
<evidence type="ECO:0000313" key="7">
    <source>
        <dbReference type="EMBL" id="KAF7633299.1"/>
    </source>
</evidence>
<dbReference type="InterPro" id="IPR019826">
    <property type="entry name" value="Carboxylesterase_B_AS"/>
</dbReference>
<dbReference type="PANTHER" id="PTHR11559">
    <property type="entry name" value="CARBOXYLESTERASE"/>
    <property type="match status" value="1"/>
</dbReference>
<comment type="similarity">
    <text evidence="1 4">Belongs to the type-B carboxylesterase/lipase family.</text>
</comment>
<evidence type="ECO:0000256" key="2">
    <source>
        <dbReference type="ARBA" id="ARBA00022487"/>
    </source>
</evidence>
<dbReference type="OrthoDB" id="5857457at2759"/>
<keyword evidence="5" id="KW-0472">Membrane</keyword>
<protein>
    <recommendedName>
        <fullName evidence="4">Carboxylic ester hydrolase</fullName>
        <ecNumber evidence="4">3.1.1.-</ecNumber>
    </recommendedName>
</protein>
<dbReference type="PROSITE" id="PS00122">
    <property type="entry name" value="CARBOXYLESTERASE_B_1"/>
    <property type="match status" value="1"/>
</dbReference>
<proteinExistence type="inferred from homology"/>
<dbReference type="EC" id="3.1.1.-" evidence="4"/>
<dbReference type="InterPro" id="IPR029058">
    <property type="entry name" value="AB_hydrolase_fold"/>
</dbReference>
<dbReference type="AlphaFoldDB" id="A0A8S9ZIZ3"/>
<comment type="caution">
    <text evidence="7">The sequence shown here is derived from an EMBL/GenBank/DDBJ whole genome shotgun (WGS) entry which is preliminary data.</text>
</comment>
<dbReference type="Pfam" id="PF00135">
    <property type="entry name" value="COesterase"/>
    <property type="match status" value="1"/>
</dbReference>
<keyword evidence="2" id="KW-0719">Serine esterase</keyword>
<reference evidence="7" key="1">
    <citation type="journal article" date="2020" name="Ecol. Evol.">
        <title>Genome structure and content of the rice root-knot nematode (Meloidogyne graminicola).</title>
        <authorList>
            <person name="Phan N.T."/>
            <person name="Danchin E.G.J."/>
            <person name="Klopp C."/>
            <person name="Perfus-Barbeoch L."/>
            <person name="Kozlowski D.K."/>
            <person name="Koutsovoulos G.D."/>
            <person name="Lopez-Roques C."/>
            <person name="Bouchez O."/>
            <person name="Zahm M."/>
            <person name="Besnard G."/>
            <person name="Bellafiore S."/>
        </authorList>
    </citation>
    <scope>NUCLEOTIDE SEQUENCE</scope>
    <source>
        <strain evidence="7">VN-18</strain>
    </source>
</reference>
<evidence type="ECO:0000256" key="1">
    <source>
        <dbReference type="ARBA" id="ARBA00005964"/>
    </source>
</evidence>
<evidence type="ECO:0000256" key="5">
    <source>
        <dbReference type="SAM" id="Phobius"/>
    </source>
</evidence>
<keyword evidence="5" id="KW-0812">Transmembrane</keyword>
<keyword evidence="3 4" id="KW-0378">Hydrolase</keyword>
<evidence type="ECO:0000259" key="6">
    <source>
        <dbReference type="Pfam" id="PF00135"/>
    </source>
</evidence>
<dbReference type="InterPro" id="IPR050309">
    <property type="entry name" value="Type-B_Carboxylest/Lipase"/>
</dbReference>
<dbReference type="EMBL" id="JABEBT010000079">
    <property type="protein sequence ID" value="KAF7633299.1"/>
    <property type="molecule type" value="Genomic_DNA"/>
</dbReference>
<gene>
    <name evidence="7" type="ORF">Mgra_00007277</name>
</gene>
<keyword evidence="8" id="KW-1185">Reference proteome</keyword>
<dbReference type="GO" id="GO:0052689">
    <property type="term" value="F:carboxylic ester hydrolase activity"/>
    <property type="evidence" value="ECO:0007669"/>
    <property type="project" value="UniProtKB-KW"/>
</dbReference>
<keyword evidence="5" id="KW-1133">Transmembrane helix</keyword>
<evidence type="ECO:0000313" key="8">
    <source>
        <dbReference type="Proteomes" id="UP000605970"/>
    </source>
</evidence>
<name>A0A8S9ZIZ3_9BILA</name>
<dbReference type="InterPro" id="IPR002018">
    <property type="entry name" value="CarbesteraseB"/>
</dbReference>
<dbReference type="SUPFAM" id="SSF53474">
    <property type="entry name" value="alpha/beta-Hydrolases"/>
    <property type="match status" value="1"/>
</dbReference>
<evidence type="ECO:0000256" key="3">
    <source>
        <dbReference type="ARBA" id="ARBA00022801"/>
    </source>
</evidence>
<organism evidence="7 8">
    <name type="scientific">Meloidogyne graminicola</name>
    <dbReference type="NCBI Taxonomy" id="189291"/>
    <lineage>
        <taxon>Eukaryota</taxon>
        <taxon>Metazoa</taxon>
        <taxon>Ecdysozoa</taxon>
        <taxon>Nematoda</taxon>
        <taxon>Chromadorea</taxon>
        <taxon>Rhabditida</taxon>
        <taxon>Tylenchina</taxon>
        <taxon>Tylenchomorpha</taxon>
        <taxon>Tylenchoidea</taxon>
        <taxon>Meloidogynidae</taxon>
        <taxon>Meloidogyninae</taxon>
        <taxon>Meloidogyne</taxon>
    </lineage>
</organism>
<accession>A0A8S9ZIZ3</accession>